<accession>A0A6L8W7B9</accession>
<organism evidence="1 2">
    <name type="scientific">Sneathiella litorea</name>
    <dbReference type="NCBI Taxonomy" id="2606216"/>
    <lineage>
        <taxon>Bacteria</taxon>
        <taxon>Pseudomonadati</taxon>
        <taxon>Pseudomonadota</taxon>
        <taxon>Alphaproteobacteria</taxon>
        <taxon>Sneathiellales</taxon>
        <taxon>Sneathiellaceae</taxon>
        <taxon>Sneathiella</taxon>
    </lineage>
</organism>
<comment type="caution">
    <text evidence="1">The sequence shown here is derived from an EMBL/GenBank/DDBJ whole genome shotgun (WGS) entry which is preliminary data.</text>
</comment>
<name>A0A6L8W7B9_9PROT</name>
<dbReference type="Proteomes" id="UP000476030">
    <property type="component" value="Unassembled WGS sequence"/>
</dbReference>
<dbReference type="AlphaFoldDB" id="A0A6L8W7B9"/>
<dbReference type="EMBL" id="WTUW01000002">
    <property type="protein sequence ID" value="MZR30995.1"/>
    <property type="molecule type" value="Genomic_DNA"/>
</dbReference>
<reference evidence="1 2" key="1">
    <citation type="submission" date="2019-12" db="EMBL/GenBank/DDBJ databases">
        <title>Snethiella sp. nov. sp. isolated from sea sand.</title>
        <authorList>
            <person name="Kim J."/>
            <person name="Jeong S.E."/>
            <person name="Jung H.S."/>
            <person name="Jeon C.O."/>
        </authorList>
    </citation>
    <scope>NUCLEOTIDE SEQUENCE [LARGE SCALE GENOMIC DNA]</scope>
    <source>
        <strain evidence="1 2">DP05</strain>
    </source>
</reference>
<keyword evidence="2" id="KW-1185">Reference proteome</keyword>
<dbReference type="RefSeq" id="WP_161315533.1">
    <property type="nucleotide sequence ID" value="NZ_WTUW01000002.1"/>
</dbReference>
<gene>
    <name evidence="1" type="ORF">GQE98_10155</name>
</gene>
<sequence>MFHVTQEQVDALEIWVSDRREAYLRKGFHLAANAGAGALADYSEDGGLKPEDLAKPILELRKEYELAEMFHKDARQLLHAGRQGG</sequence>
<protein>
    <submittedName>
        <fullName evidence="1">Uncharacterized protein</fullName>
    </submittedName>
</protein>
<evidence type="ECO:0000313" key="1">
    <source>
        <dbReference type="EMBL" id="MZR30995.1"/>
    </source>
</evidence>
<evidence type="ECO:0000313" key="2">
    <source>
        <dbReference type="Proteomes" id="UP000476030"/>
    </source>
</evidence>
<proteinExistence type="predicted"/>